<proteinExistence type="predicted"/>
<dbReference type="RefSeq" id="WP_164342538.1">
    <property type="nucleotide sequence ID" value="NZ_JAAGLQ010000090.1"/>
</dbReference>
<reference evidence="2 3" key="1">
    <citation type="submission" date="2020-01" db="EMBL/GenBank/DDBJ databases">
        <title>Insect and environment-associated Actinomycetes.</title>
        <authorList>
            <person name="Currrie C."/>
            <person name="Chevrette M."/>
            <person name="Carlson C."/>
            <person name="Stubbendieck R."/>
            <person name="Wendt-Pienkowski E."/>
        </authorList>
    </citation>
    <scope>NUCLEOTIDE SEQUENCE [LARGE SCALE GENOMIC DNA]</scope>
    <source>
        <strain evidence="2 3">SID11342</strain>
    </source>
</reference>
<evidence type="ECO:0000313" key="3">
    <source>
        <dbReference type="Proteomes" id="UP000471293"/>
    </source>
</evidence>
<name>A0A6N9TTV8_STRHA</name>
<gene>
    <name evidence="2" type="ORF">G3I29_04665</name>
</gene>
<dbReference type="InterPro" id="IPR003795">
    <property type="entry name" value="DUF192"/>
</dbReference>
<protein>
    <submittedName>
        <fullName evidence="2">DUF192 domain-containing protein</fullName>
    </submittedName>
</protein>
<organism evidence="2 3">
    <name type="scientific">Streptomyces halstedii</name>
    <dbReference type="NCBI Taxonomy" id="1944"/>
    <lineage>
        <taxon>Bacteria</taxon>
        <taxon>Bacillati</taxon>
        <taxon>Actinomycetota</taxon>
        <taxon>Actinomycetes</taxon>
        <taxon>Kitasatosporales</taxon>
        <taxon>Streptomycetaceae</taxon>
        <taxon>Streptomyces</taxon>
    </lineage>
</organism>
<feature type="region of interest" description="Disordered" evidence="1">
    <location>
        <begin position="22"/>
        <end position="44"/>
    </location>
</feature>
<comment type="caution">
    <text evidence="2">The sequence shown here is derived from an EMBL/GenBank/DDBJ whole genome shotgun (WGS) entry which is preliminary data.</text>
</comment>
<dbReference type="Pfam" id="PF02643">
    <property type="entry name" value="DUF192"/>
    <property type="match status" value="1"/>
</dbReference>
<evidence type="ECO:0000313" key="2">
    <source>
        <dbReference type="EMBL" id="NEA14828.1"/>
    </source>
</evidence>
<accession>A0A6N9TTV8</accession>
<feature type="region of interest" description="Disordered" evidence="1">
    <location>
        <begin position="137"/>
        <end position="162"/>
    </location>
</feature>
<dbReference type="Proteomes" id="UP000471293">
    <property type="component" value="Unassembled WGS sequence"/>
</dbReference>
<sequence>MGRWRDGRGTLTVGTDTSTVREAGVDESAAGNAGPEPYGRASGARPHAIPLRIAASYRARARGLLGVDGVDGALLITPCAGVHTFRMRFTIDVAYLDRDFRVLAVRTMKPGRLGLPRPRARHVLESEGGAMEEWGLRPGRRVRISPAPPEEFGQPPTPDLFG</sequence>
<dbReference type="Gene3D" id="2.60.120.1140">
    <property type="entry name" value="Protein of unknown function DUF192"/>
    <property type="match status" value="1"/>
</dbReference>
<evidence type="ECO:0000256" key="1">
    <source>
        <dbReference type="SAM" id="MobiDB-lite"/>
    </source>
</evidence>
<dbReference type="InterPro" id="IPR038695">
    <property type="entry name" value="Saro_0823-like_sf"/>
</dbReference>
<dbReference type="AlphaFoldDB" id="A0A6N9TTV8"/>
<dbReference type="EMBL" id="JAAGLQ010000090">
    <property type="protein sequence ID" value="NEA14828.1"/>
    <property type="molecule type" value="Genomic_DNA"/>
</dbReference>